<dbReference type="GO" id="GO:0031491">
    <property type="term" value="F:nucleosome binding"/>
    <property type="evidence" value="ECO:0007669"/>
    <property type="project" value="TreeGrafter"/>
</dbReference>
<dbReference type="Proteomes" id="UP000285301">
    <property type="component" value="Unassembled WGS sequence"/>
</dbReference>
<feature type="compositionally biased region" description="Low complexity" evidence="4">
    <location>
        <begin position="351"/>
        <end position="367"/>
    </location>
</feature>
<dbReference type="PANTHER" id="PTHR23399">
    <property type="entry name" value="DEOXYNUCLEOTIDYLTRANSFERASE TERMINAL-INTERACTING PROTEIN 1"/>
    <property type="match status" value="1"/>
</dbReference>
<feature type="compositionally biased region" description="Polar residues" evidence="4">
    <location>
        <begin position="119"/>
        <end position="132"/>
    </location>
</feature>
<proteinExistence type="predicted"/>
<dbReference type="AlphaFoldDB" id="A0A3S3RSX0"/>
<evidence type="ECO:0000313" key="7">
    <source>
        <dbReference type="EMBL" id="RWS03171.1"/>
    </source>
</evidence>
<dbReference type="GO" id="GO:0005634">
    <property type="term" value="C:nucleus"/>
    <property type="evidence" value="ECO:0007669"/>
    <property type="project" value="UniProtKB-SubCell"/>
</dbReference>
<dbReference type="InterPro" id="IPR049121">
    <property type="entry name" value="TdIF1_C"/>
</dbReference>
<dbReference type="PANTHER" id="PTHR23399:SF2">
    <property type="entry name" value="DEOXYNUCLEOTIDYLTRANSFERASE TERMINAL-INTERACTING PROTEIN 1"/>
    <property type="match status" value="1"/>
</dbReference>
<keyword evidence="3" id="KW-0539">Nucleus</keyword>
<accession>A0A3S3RSX0</accession>
<reference evidence="8 9" key="1">
    <citation type="journal article" date="2018" name="Gigascience">
        <title>Genomes of trombidid mites reveal novel predicted allergens and laterally-transferred genes associated with secondary metabolism.</title>
        <authorList>
            <person name="Dong X."/>
            <person name="Chaisiri K."/>
            <person name="Xia D."/>
            <person name="Armstrong S.D."/>
            <person name="Fang Y."/>
            <person name="Donnelly M.J."/>
            <person name="Kadowaki T."/>
            <person name="McGarry J.W."/>
            <person name="Darby A.C."/>
            <person name="Makepeace B.L."/>
        </authorList>
    </citation>
    <scope>NUCLEOTIDE SEQUENCE [LARGE SCALE GENOMIC DNA]</scope>
    <source>
        <strain evidence="8">UoL-WK</strain>
    </source>
</reference>
<gene>
    <name evidence="7" type="ORF">B4U79_11139</name>
    <name evidence="8" type="ORF">B4U79_12024</name>
</gene>
<comment type="subcellular location">
    <subcellularLocation>
        <location evidence="1">Nucleus</location>
    </subcellularLocation>
</comment>
<evidence type="ECO:0000256" key="1">
    <source>
        <dbReference type="ARBA" id="ARBA00004123"/>
    </source>
</evidence>
<dbReference type="GO" id="GO:0016740">
    <property type="term" value="F:transferase activity"/>
    <property type="evidence" value="ECO:0007669"/>
    <property type="project" value="UniProtKB-KW"/>
</dbReference>
<evidence type="ECO:0000256" key="2">
    <source>
        <dbReference type="ARBA" id="ARBA00023125"/>
    </source>
</evidence>
<keyword evidence="2" id="KW-0238">DNA-binding</keyword>
<dbReference type="STRING" id="1965070.A0A3S3RSX0"/>
<protein>
    <submittedName>
        <fullName evidence="8">Deoxynucleotidyltransferase terminal-interacting protein 1-like protein</fullName>
    </submittedName>
</protein>
<sequence length="432" mass="47608">MVCVSNRFQMRNINLSNFPINSSSNRLNNRTVMNRARIGMTTGTAKSLNILRQALQTRINDEIHVIIQKYLEKYFQPAVENIKQNYGANAISDQHLQAVCREVLEEAKSMYSGHHLSVARSNSPTNTATTAEGSDHLSDSENICSLPVQKRRHRRDSDSNSESGSFNTNTLLKPSPPLKKKRLKTSPGRGRLTPVKMQVKPTNEPVKREGPQWDSSRLTPETRFVLGSKANKALGFGATRGRLYTKHPTLFRYIGDQEDKQWLHERKLMPLAGGRAYLLIKEDIESLLQSDEYKNAPGVNASDMGEGFTVPESMIVKMRGIMDAMRNGEGPRKQAEAINRAKAAYISSLSAPANDSSSIGSNSNQPSLDTMRLESRGVSPADDLDYVNSTGMPSTNPSPFSISGIGLSPNEDNQVSPIASDISCATLGEIQL</sequence>
<evidence type="ECO:0000259" key="6">
    <source>
        <dbReference type="Pfam" id="PF21229"/>
    </source>
</evidence>
<keyword evidence="9" id="KW-1185">Reference proteome</keyword>
<reference evidence="8" key="2">
    <citation type="submission" date="2018-11" db="EMBL/GenBank/DDBJ databases">
        <title>Trombidioid mite genomics.</title>
        <authorList>
            <person name="Dong X."/>
        </authorList>
    </citation>
    <scope>NUCLEOTIDE SEQUENCE</scope>
    <source>
        <strain evidence="8">UoL-WK</strain>
    </source>
</reference>
<feature type="compositionally biased region" description="Polar residues" evidence="4">
    <location>
        <begin position="160"/>
        <end position="169"/>
    </location>
</feature>
<feature type="region of interest" description="Disordered" evidence="4">
    <location>
        <begin position="117"/>
        <end position="194"/>
    </location>
</feature>
<keyword evidence="8" id="KW-0808">Transferase</keyword>
<dbReference type="EMBL" id="NCKU01006774">
    <property type="protein sequence ID" value="RWS03171.1"/>
    <property type="molecule type" value="Genomic_DNA"/>
</dbReference>
<dbReference type="InterPro" id="IPR026064">
    <property type="entry name" value="TdIF1"/>
</dbReference>
<evidence type="ECO:0000259" key="5">
    <source>
        <dbReference type="Pfam" id="PF18192"/>
    </source>
</evidence>
<dbReference type="Pfam" id="PF18192">
    <property type="entry name" value="DNTTIP1_dimer"/>
    <property type="match status" value="1"/>
</dbReference>
<evidence type="ECO:0000256" key="4">
    <source>
        <dbReference type="SAM" id="MobiDB-lite"/>
    </source>
</evidence>
<dbReference type="Pfam" id="PF21229">
    <property type="entry name" value="TdIF1_2nd"/>
    <property type="match status" value="1"/>
</dbReference>
<dbReference type="InterPro" id="IPR041384">
    <property type="entry name" value="DNTTIP1_dimer"/>
</dbReference>
<evidence type="ECO:0000313" key="8">
    <source>
        <dbReference type="EMBL" id="RWS04240.1"/>
    </source>
</evidence>
<organism evidence="8 9">
    <name type="scientific">Dinothrombium tinctorium</name>
    <dbReference type="NCBI Taxonomy" id="1965070"/>
    <lineage>
        <taxon>Eukaryota</taxon>
        <taxon>Metazoa</taxon>
        <taxon>Ecdysozoa</taxon>
        <taxon>Arthropoda</taxon>
        <taxon>Chelicerata</taxon>
        <taxon>Arachnida</taxon>
        <taxon>Acari</taxon>
        <taxon>Acariformes</taxon>
        <taxon>Trombidiformes</taxon>
        <taxon>Prostigmata</taxon>
        <taxon>Anystina</taxon>
        <taxon>Parasitengona</taxon>
        <taxon>Trombidioidea</taxon>
        <taxon>Trombidiidae</taxon>
        <taxon>Dinothrombium</taxon>
    </lineage>
</organism>
<comment type="caution">
    <text evidence="8">The sequence shown here is derived from an EMBL/GenBank/DDBJ whole genome shotgun (WGS) entry which is preliminary data.</text>
</comment>
<dbReference type="EMBL" id="NCKU01005708">
    <property type="protein sequence ID" value="RWS04240.1"/>
    <property type="molecule type" value="Genomic_DNA"/>
</dbReference>
<evidence type="ECO:0000256" key="3">
    <source>
        <dbReference type="ARBA" id="ARBA00023242"/>
    </source>
</evidence>
<dbReference type="GO" id="GO:0003677">
    <property type="term" value="F:DNA binding"/>
    <property type="evidence" value="ECO:0007669"/>
    <property type="project" value="UniProtKB-KW"/>
</dbReference>
<dbReference type="OrthoDB" id="5860246at2759"/>
<evidence type="ECO:0000313" key="9">
    <source>
        <dbReference type="Proteomes" id="UP000285301"/>
    </source>
</evidence>
<name>A0A3S3RSX0_9ACAR</name>
<feature type="domain" description="DNTTIP1 dimerisation" evidence="5">
    <location>
        <begin position="46"/>
        <end position="112"/>
    </location>
</feature>
<feature type="domain" description="TdIF1 C-terminal" evidence="6">
    <location>
        <begin position="221"/>
        <end position="318"/>
    </location>
</feature>
<feature type="region of interest" description="Disordered" evidence="4">
    <location>
        <begin position="351"/>
        <end position="371"/>
    </location>
</feature>